<proteinExistence type="predicted"/>
<dbReference type="InterPro" id="IPR036034">
    <property type="entry name" value="PDZ_sf"/>
</dbReference>
<evidence type="ECO:0000313" key="5">
    <source>
        <dbReference type="EMBL" id="MBH0778278.1"/>
    </source>
</evidence>
<dbReference type="PANTHER" id="PTHR43343:SF3">
    <property type="entry name" value="PROTEASE DO-LIKE 8, CHLOROPLASTIC"/>
    <property type="match status" value="1"/>
</dbReference>
<dbReference type="GO" id="GO:0006508">
    <property type="term" value="P:proteolysis"/>
    <property type="evidence" value="ECO:0007669"/>
    <property type="project" value="UniProtKB-KW"/>
</dbReference>
<dbReference type="RefSeq" id="WP_196150595.1">
    <property type="nucleotide sequence ID" value="NZ_JADMLG010000007.1"/>
</dbReference>
<dbReference type="InterPro" id="IPR009003">
    <property type="entry name" value="Peptidase_S1_PA"/>
</dbReference>
<feature type="domain" description="PDZ" evidence="4">
    <location>
        <begin position="290"/>
        <end position="361"/>
    </location>
</feature>
<dbReference type="InterPro" id="IPR051201">
    <property type="entry name" value="Chloro_Bact_Ser_Proteases"/>
</dbReference>
<dbReference type="Pfam" id="PF13365">
    <property type="entry name" value="Trypsin_2"/>
    <property type="match status" value="1"/>
</dbReference>
<evidence type="ECO:0000313" key="6">
    <source>
        <dbReference type="Proteomes" id="UP000655751"/>
    </source>
</evidence>
<dbReference type="Gene3D" id="2.40.10.120">
    <property type="match status" value="1"/>
</dbReference>
<gene>
    <name evidence="5" type="ORF">IT779_18520</name>
</gene>
<dbReference type="PANTHER" id="PTHR43343">
    <property type="entry name" value="PEPTIDASE S12"/>
    <property type="match status" value="1"/>
</dbReference>
<protein>
    <submittedName>
        <fullName evidence="5">Trypsin-like peptidase domain-containing protein</fullName>
    </submittedName>
</protein>
<keyword evidence="3" id="KW-0472">Membrane</keyword>
<dbReference type="Gene3D" id="2.30.42.10">
    <property type="match status" value="1"/>
</dbReference>
<keyword evidence="1" id="KW-0645">Protease</keyword>
<dbReference type="InterPro" id="IPR001940">
    <property type="entry name" value="Peptidase_S1C"/>
</dbReference>
<dbReference type="SUPFAM" id="SSF50494">
    <property type="entry name" value="Trypsin-like serine proteases"/>
    <property type="match status" value="1"/>
</dbReference>
<dbReference type="GO" id="GO:0004252">
    <property type="term" value="F:serine-type endopeptidase activity"/>
    <property type="evidence" value="ECO:0007669"/>
    <property type="project" value="InterPro"/>
</dbReference>
<keyword evidence="3" id="KW-1133">Transmembrane helix</keyword>
<sequence>MDDVPHRAPEYRPPESPRGGGRVLALVVAVVLAAAGLLGYRGELPGFAALGGAGTAVAPIVGEPLPPLDTVAVAAVVQPALVNINTTSRPLGAGSAGSGIVLSADGQVLTSHHVVKGADTVTVTDVGNGEVYRATVLGYDSTADIALIALEGAAGLSVARVGSSAAVRIRDEVLAIGNAGGLGGTPTAIGGVITDVDSTIVALNAADLTRKALTGMLEVAAPVSSGQSGGALADRWGAVVGVVTAASGQPQREEGGQANGYAVPIDTAMRVVEQIRSGKPTETVHIGPTATLGVLISDAYPTGARVDVAVYGAPAYHAGLIDGEVIVAVDGQPVPTARALRGVINLRKPQDAVRLEVLGVDGARRVVEVVLELGAPN</sequence>
<dbReference type="SUPFAM" id="SSF50156">
    <property type="entry name" value="PDZ domain-like"/>
    <property type="match status" value="1"/>
</dbReference>
<dbReference type="PRINTS" id="PR00834">
    <property type="entry name" value="PROTEASES2C"/>
</dbReference>
<evidence type="ECO:0000256" key="3">
    <source>
        <dbReference type="SAM" id="Phobius"/>
    </source>
</evidence>
<keyword evidence="2" id="KW-0378">Hydrolase</keyword>
<organism evidence="5 6">
    <name type="scientific">Nocardia bovistercoris</name>
    <dbReference type="NCBI Taxonomy" id="2785916"/>
    <lineage>
        <taxon>Bacteria</taxon>
        <taxon>Bacillati</taxon>
        <taxon>Actinomycetota</taxon>
        <taxon>Actinomycetes</taxon>
        <taxon>Mycobacteriales</taxon>
        <taxon>Nocardiaceae</taxon>
        <taxon>Nocardia</taxon>
    </lineage>
</organism>
<dbReference type="EMBL" id="JADMLG010000007">
    <property type="protein sequence ID" value="MBH0778278.1"/>
    <property type="molecule type" value="Genomic_DNA"/>
</dbReference>
<dbReference type="AlphaFoldDB" id="A0A931IEJ4"/>
<accession>A0A931IEJ4</accession>
<name>A0A931IEJ4_9NOCA</name>
<evidence type="ECO:0000259" key="4">
    <source>
        <dbReference type="SMART" id="SM00228"/>
    </source>
</evidence>
<comment type="caution">
    <text evidence="5">The sequence shown here is derived from an EMBL/GenBank/DDBJ whole genome shotgun (WGS) entry which is preliminary data.</text>
</comment>
<dbReference type="SMART" id="SM00228">
    <property type="entry name" value="PDZ"/>
    <property type="match status" value="1"/>
</dbReference>
<reference evidence="5" key="1">
    <citation type="submission" date="2020-11" db="EMBL/GenBank/DDBJ databases">
        <title>Nocardia NEAU-351.nov., a novel actinomycete isolated from the cow dung.</title>
        <authorList>
            <person name="Zhang X."/>
        </authorList>
    </citation>
    <scope>NUCLEOTIDE SEQUENCE</scope>
    <source>
        <strain evidence="5">NEAU-351</strain>
    </source>
</reference>
<feature type="transmembrane region" description="Helical" evidence="3">
    <location>
        <begin position="20"/>
        <end position="40"/>
    </location>
</feature>
<evidence type="ECO:0000256" key="2">
    <source>
        <dbReference type="ARBA" id="ARBA00022801"/>
    </source>
</evidence>
<keyword evidence="6" id="KW-1185">Reference proteome</keyword>
<keyword evidence="3" id="KW-0812">Transmembrane</keyword>
<evidence type="ECO:0000256" key="1">
    <source>
        <dbReference type="ARBA" id="ARBA00022670"/>
    </source>
</evidence>
<dbReference type="InterPro" id="IPR001478">
    <property type="entry name" value="PDZ"/>
</dbReference>
<dbReference type="Proteomes" id="UP000655751">
    <property type="component" value="Unassembled WGS sequence"/>
</dbReference>